<comment type="caution">
    <text evidence="2">The sequence shown here is derived from an EMBL/GenBank/DDBJ whole genome shotgun (WGS) entry which is preliminary data.</text>
</comment>
<evidence type="ECO:0000256" key="1">
    <source>
        <dbReference type="SAM" id="Phobius"/>
    </source>
</evidence>
<feature type="transmembrane region" description="Helical" evidence="1">
    <location>
        <begin position="112"/>
        <end position="128"/>
    </location>
</feature>
<dbReference type="InterPro" id="IPR016035">
    <property type="entry name" value="Acyl_Trfase/lysoPLipase"/>
</dbReference>
<evidence type="ECO:0000313" key="3">
    <source>
        <dbReference type="Proteomes" id="UP001501081"/>
    </source>
</evidence>
<reference evidence="3" key="1">
    <citation type="journal article" date="2019" name="Int. J. Syst. Evol. Microbiol.">
        <title>The Global Catalogue of Microorganisms (GCM) 10K type strain sequencing project: providing services to taxonomists for standard genome sequencing and annotation.</title>
        <authorList>
            <consortium name="The Broad Institute Genomics Platform"/>
            <consortium name="The Broad Institute Genome Sequencing Center for Infectious Disease"/>
            <person name="Wu L."/>
            <person name="Ma J."/>
        </authorList>
    </citation>
    <scope>NUCLEOTIDE SEQUENCE [LARGE SCALE GENOMIC DNA]</scope>
    <source>
        <strain evidence="3">JCM 17338</strain>
    </source>
</reference>
<proteinExistence type="predicted"/>
<name>A0ABP7NP85_9SPHI</name>
<evidence type="ECO:0008006" key="4">
    <source>
        <dbReference type="Google" id="ProtNLM"/>
    </source>
</evidence>
<evidence type="ECO:0000313" key="2">
    <source>
        <dbReference type="EMBL" id="GAA3950223.1"/>
    </source>
</evidence>
<keyword evidence="1" id="KW-1133">Transmembrane helix</keyword>
<organism evidence="2 3">
    <name type="scientific">Pedobacter ginsengiterrae</name>
    <dbReference type="NCBI Taxonomy" id="871696"/>
    <lineage>
        <taxon>Bacteria</taxon>
        <taxon>Pseudomonadati</taxon>
        <taxon>Bacteroidota</taxon>
        <taxon>Sphingobacteriia</taxon>
        <taxon>Sphingobacteriales</taxon>
        <taxon>Sphingobacteriaceae</taxon>
        <taxon>Pedobacter</taxon>
    </lineage>
</organism>
<protein>
    <recommendedName>
        <fullName evidence="4">PNPLA domain-containing protein</fullName>
    </recommendedName>
</protein>
<dbReference type="SUPFAM" id="SSF52151">
    <property type="entry name" value="FabD/lysophospholipase-like"/>
    <property type="match status" value="1"/>
</dbReference>
<dbReference type="EMBL" id="BAABAK010000001">
    <property type="protein sequence ID" value="GAA3950223.1"/>
    <property type="molecule type" value="Genomic_DNA"/>
</dbReference>
<gene>
    <name evidence="2" type="ORF">GCM10022246_00970</name>
</gene>
<keyword evidence="1" id="KW-0812">Transmembrane</keyword>
<sequence>MPKDKNVLSKNNLIPLEFHLENRDRIQDSVGVLKWVYRLPPFLVYPAFHKQVYKMALSALILLIMISIIPAEWPVYDHIGAAGLVCLAFACYTGLYAGLLFVDKVILPRSPIGIRQLLLIWVVIMSFINQDHPVRIYGKKENRNDIRVHFSDWFAGYKKDVDQRLGYSPEKYPVVFVCAEGGAFRTGAYTALFLTQMEAELIRRNVDLRHSIFAMSGVSGGSVGLGFYNAAAFRSNIPFRDTVTVEKTRKFFMNDSLSPLIGKMFFGEFLNLFYWKMADRFDRAVALEKSWEGAYGKFVDGARNTYGDEFILPDTGRAKPVLLINTTEVETGRQCWVSGASLPTAFLATQRDLLANKVSSTRYSTAINFSSRFPLFSPGAAISLAHGHRLHYLDGGYVENTGTGAMLEILDELRSTDAYKMIRPVVISLRFSEVAKDTTDLKALNELTEIFFGLYNTRVGRSEWSSAMLEKRIKADSGIFIKAPLSPEEKKIPMNWVLSEQSMNRIQADIKIKLHPDSSVFRTFFRKDVSYVPLKLVSH</sequence>
<dbReference type="Proteomes" id="UP001501081">
    <property type="component" value="Unassembled WGS sequence"/>
</dbReference>
<keyword evidence="1" id="KW-0472">Membrane</keyword>
<feature type="transmembrane region" description="Helical" evidence="1">
    <location>
        <begin position="79"/>
        <end position="100"/>
    </location>
</feature>
<feature type="transmembrane region" description="Helical" evidence="1">
    <location>
        <begin position="52"/>
        <end position="73"/>
    </location>
</feature>
<accession>A0ABP7NP85</accession>
<keyword evidence="3" id="KW-1185">Reference proteome</keyword>